<dbReference type="GO" id="GO:0005634">
    <property type="term" value="C:nucleus"/>
    <property type="evidence" value="ECO:0007669"/>
    <property type="project" value="UniProtKB-SubCell"/>
</dbReference>
<keyword evidence="14" id="KW-0862">Zinc</keyword>
<keyword evidence="13" id="KW-0788">Thiol protease</keyword>
<dbReference type="Pfam" id="PF02338">
    <property type="entry name" value="OTU"/>
    <property type="match status" value="1"/>
</dbReference>
<evidence type="ECO:0000256" key="1">
    <source>
        <dbReference type="ARBA" id="ARBA00000707"/>
    </source>
</evidence>
<feature type="region of interest" description="Disordered" evidence="16">
    <location>
        <begin position="143"/>
        <end position="208"/>
    </location>
</feature>
<dbReference type="InterPro" id="IPR002653">
    <property type="entry name" value="Znf_A20"/>
</dbReference>
<dbReference type="InterPro" id="IPR003323">
    <property type="entry name" value="OTU_dom"/>
</dbReference>
<comment type="catalytic activity">
    <reaction evidence="1">
        <text>Thiol-dependent hydrolysis of ester, thioester, amide, peptide and isopeptide bonds formed by the C-terminal Gly of ubiquitin (a 76-residue protein attached to proteins as an intracellular targeting signal).</text>
        <dbReference type="EC" id="3.4.19.12"/>
    </reaction>
</comment>
<dbReference type="PROSITE" id="PS51036">
    <property type="entry name" value="ZF_A20"/>
    <property type="match status" value="2"/>
</dbReference>
<dbReference type="PANTHER" id="PTHR13367:SF27">
    <property type="entry name" value="OTU DOMAIN-CONTAINING PROTEIN"/>
    <property type="match status" value="1"/>
</dbReference>
<dbReference type="SMART" id="SM00259">
    <property type="entry name" value="ZnF_A20"/>
    <property type="match status" value="2"/>
</dbReference>
<evidence type="ECO:0000256" key="15">
    <source>
        <dbReference type="ARBA" id="ARBA00023242"/>
    </source>
</evidence>
<evidence type="ECO:0000256" key="11">
    <source>
        <dbReference type="ARBA" id="ARBA00022786"/>
    </source>
</evidence>
<dbReference type="GO" id="GO:0008270">
    <property type="term" value="F:zinc ion binding"/>
    <property type="evidence" value="ECO:0007669"/>
    <property type="project" value="UniProtKB-KW"/>
</dbReference>
<feature type="compositionally biased region" description="Low complexity" evidence="16">
    <location>
        <begin position="173"/>
        <end position="188"/>
    </location>
</feature>
<dbReference type="CDD" id="cd22768">
    <property type="entry name" value="OTU_OTUD7"/>
    <property type="match status" value="1"/>
</dbReference>
<evidence type="ECO:0000256" key="6">
    <source>
        <dbReference type="ARBA" id="ARBA00022490"/>
    </source>
</evidence>
<keyword evidence="9" id="KW-0479">Metal-binding</keyword>
<keyword evidence="6" id="KW-0963">Cytoplasm</keyword>
<dbReference type="GO" id="GO:0005737">
    <property type="term" value="C:cytoplasm"/>
    <property type="evidence" value="ECO:0007669"/>
    <property type="project" value="UniProtKB-SubCell"/>
</dbReference>
<comment type="caution">
    <text evidence="19">The sequence shown here is derived from an EMBL/GenBank/DDBJ whole genome shotgun (WGS) entry which is preliminary data.</text>
</comment>
<accession>A0ABD3W1X5</accession>
<protein>
    <recommendedName>
        <fullName evidence="5">ubiquitinyl hydrolase 1</fullName>
        <ecNumber evidence="5">3.4.19.12</ecNumber>
    </recommendedName>
</protein>
<sequence>MEQQRKQKKDELMRQTGMEEADVQILLEKNHWDVQSAYQQFQNVQLEKRGYHLKQTSEPPKGSAHQKTMSHTSHPVADFNGIGQILIGTGPVVPGIVPHSFAQGPSSVPRFPVQLQINNQSKAVERPKEKIIPIEVDGSALRSGAGKLERQNAVRKEEPMQPKIRPEPSTVKPTAPASPSANTSSSTTQKPSEGSDTPRLKRGISKISQNVPLVDETRTNLIHDIAEDSHDHMYIQTFILPDLTSYTEDFRAFLEKDLIETSTLISLEQAGRLNWWAEMGLCQRLLPMATTGDGNCLLHAASLGMWGIHDRQLMLRQALYKTLTEKSYRVALYRRWRWQQTQANKQSGLILSEDEWQTEWENVLRLASTTPRTLPGALRRNSSCYESPVTQGKSTSLSSPVVYESLEDFHVFVLAHVLQRAIIVVADTILRDVSGEALAPIPFGGIYLPLECNTSHCYNHPLLLTYDAAHFSALVPMERTQKDCSLPVAIPVVGPDMIDLPLHFVVDPGSSYDWVKNNEASVNSSQSPESRLNLLKKYLDIVKIPFTGSYLDTNCEEHLSCESDDGKDKKKDTKVSQQLQSVSKQFGSFGKSVGKKLKNLGKGVKSDEKDDKKSRKPSIGSGATQSTKLPIALAAMGENDKGYVWCASLSTERYQPHKQMLANYLGDAKERFEADRDVRYQKNNEILKRTSGQNSSRSMAKCVTPECNLYGSADTSYLCSKCYEEHKQQALNQERSKSNLNSAPELETKTYGKSKFYDVAKEQEDSVFKGNNIASSGHQSRINGNSKVLTIISADQGANLETSGSTRPSGFPQPLRQRSPSPDYDNVDYGAYNADRLPLLPGSKQIEHPSPQQLQHHAVSPKLRAKSDRCRTEGCKFYGNEATDFLCSACYKQKHLERHSQTVSYKL</sequence>
<evidence type="ECO:0000256" key="14">
    <source>
        <dbReference type="ARBA" id="ARBA00022833"/>
    </source>
</evidence>
<evidence type="ECO:0000256" key="9">
    <source>
        <dbReference type="ARBA" id="ARBA00022723"/>
    </source>
</evidence>
<evidence type="ECO:0000256" key="4">
    <source>
        <dbReference type="ARBA" id="ARBA00005865"/>
    </source>
</evidence>
<evidence type="ECO:0000256" key="5">
    <source>
        <dbReference type="ARBA" id="ARBA00012759"/>
    </source>
</evidence>
<dbReference type="PANTHER" id="PTHR13367">
    <property type="entry name" value="UBIQUITIN THIOESTERASE"/>
    <property type="match status" value="1"/>
</dbReference>
<evidence type="ECO:0000256" key="16">
    <source>
        <dbReference type="SAM" id="MobiDB-lite"/>
    </source>
</evidence>
<keyword evidence="8" id="KW-0645">Protease</keyword>
<keyword evidence="11" id="KW-0833">Ubl conjugation pathway</keyword>
<evidence type="ECO:0000313" key="20">
    <source>
        <dbReference type="Proteomes" id="UP001634394"/>
    </source>
</evidence>
<dbReference type="Gene3D" id="1.20.5.4770">
    <property type="match status" value="1"/>
</dbReference>
<comment type="subcellular location">
    <subcellularLocation>
        <location evidence="3">Cytoplasm</location>
    </subcellularLocation>
    <subcellularLocation>
        <location evidence="2">Nucleus</location>
    </subcellularLocation>
</comment>
<feature type="compositionally biased region" description="Basic and acidic residues" evidence="16">
    <location>
        <begin position="147"/>
        <end position="166"/>
    </location>
</feature>
<dbReference type="GO" id="GO:0006508">
    <property type="term" value="P:proteolysis"/>
    <property type="evidence" value="ECO:0007669"/>
    <property type="project" value="UniProtKB-KW"/>
</dbReference>
<evidence type="ECO:0000313" key="19">
    <source>
        <dbReference type="EMBL" id="KAL3867386.1"/>
    </source>
</evidence>
<keyword evidence="20" id="KW-1185">Reference proteome</keyword>
<reference evidence="19 20" key="1">
    <citation type="submission" date="2024-11" db="EMBL/GenBank/DDBJ databases">
        <title>Chromosome-level genome assembly of the freshwater bivalve Anodonta woodiana.</title>
        <authorList>
            <person name="Chen X."/>
        </authorList>
    </citation>
    <scope>NUCLEOTIDE SEQUENCE [LARGE SCALE GENOMIC DNA]</scope>
    <source>
        <strain evidence="19">MN2024</strain>
        <tissue evidence="19">Gills</tissue>
    </source>
</reference>
<dbReference type="InterPro" id="IPR051346">
    <property type="entry name" value="OTU_Deubiquitinase"/>
</dbReference>
<evidence type="ECO:0000256" key="13">
    <source>
        <dbReference type="ARBA" id="ARBA00022807"/>
    </source>
</evidence>
<evidence type="ECO:0000259" key="17">
    <source>
        <dbReference type="PROSITE" id="PS50802"/>
    </source>
</evidence>
<feature type="compositionally biased region" description="Polar residues" evidence="16">
    <location>
        <begin position="799"/>
        <end position="808"/>
    </location>
</feature>
<keyword evidence="12" id="KW-0378">Hydrolase</keyword>
<feature type="domain" description="A20-type" evidence="18">
    <location>
        <begin position="864"/>
        <end position="899"/>
    </location>
</feature>
<organism evidence="19 20">
    <name type="scientific">Sinanodonta woodiana</name>
    <name type="common">Chinese pond mussel</name>
    <name type="synonym">Anodonta woodiana</name>
    <dbReference type="NCBI Taxonomy" id="1069815"/>
    <lineage>
        <taxon>Eukaryota</taxon>
        <taxon>Metazoa</taxon>
        <taxon>Spiralia</taxon>
        <taxon>Lophotrochozoa</taxon>
        <taxon>Mollusca</taxon>
        <taxon>Bivalvia</taxon>
        <taxon>Autobranchia</taxon>
        <taxon>Heteroconchia</taxon>
        <taxon>Palaeoheterodonta</taxon>
        <taxon>Unionida</taxon>
        <taxon>Unionoidea</taxon>
        <taxon>Unionidae</taxon>
        <taxon>Unioninae</taxon>
        <taxon>Sinanodonta</taxon>
    </lineage>
</organism>
<keyword evidence="15" id="KW-0539">Nucleus</keyword>
<feature type="region of interest" description="Disordered" evidence="16">
    <location>
        <begin position="799"/>
        <end position="823"/>
    </location>
</feature>
<keyword evidence="10" id="KW-0863">Zinc-finger</keyword>
<dbReference type="EMBL" id="JBJQND010000009">
    <property type="protein sequence ID" value="KAL3867386.1"/>
    <property type="molecule type" value="Genomic_DNA"/>
</dbReference>
<dbReference type="Proteomes" id="UP001634394">
    <property type="component" value="Unassembled WGS sequence"/>
</dbReference>
<keyword evidence="7" id="KW-0597">Phosphoprotein</keyword>
<dbReference type="EMBL" id="JBJQND010000009">
    <property type="protein sequence ID" value="KAL3867385.1"/>
    <property type="molecule type" value="Genomic_DNA"/>
</dbReference>
<feature type="domain" description="OTU" evidence="17">
    <location>
        <begin position="285"/>
        <end position="477"/>
    </location>
</feature>
<dbReference type="Gene3D" id="4.10.240.30">
    <property type="match status" value="1"/>
</dbReference>
<evidence type="ECO:0000256" key="10">
    <source>
        <dbReference type="ARBA" id="ARBA00022771"/>
    </source>
</evidence>
<gene>
    <name evidence="19" type="ORF">ACJMK2_044593</name>
</gene>
<feature type="compositionally biased region" description="Basic and acidic residues" evidence="16">
    <location>
        <begin position="604"/>
        <end position="613"/>
    </location>
</feature>
<evidence type="ECO:0000256" key="7">
    <source>
        <dbReference type="ARBA" id="ARBA00022553"/>
    </source>
</evidence>
<evidence type="ECO:0000256" key="3">
    <source>
        <dbReference type="ARBA" id="ARBA00004496"/>
    </source>
</evidence>
<evidence type="ECO:0000256" key="2">
    <source>
        <dbReference type="ARBA" id="ARBA00004123"/>
    </source>
</evidence>
<dbReference type="PROSITE" id="PS50802">
    <property type="entry name" value="OTU"/>
    <property type="match status" value="1"/>
</dbReference>
<name>A0ABD3W1X5_SINWO</name>
<dbReference type="GO" id="GO:0070647">
    <property type="term" value="P:protein modification by small protein conjugation or removal"/>
    <property type="evidence" value="ECO:0007669"/>
    <property type="project" value="UniProtKB-ARBA"/>
</dbReference>
<evidence type="ECO:0000256" key="8">
    <source>
        <dbReference type="ARBA" id="ARBA00022670"/>
    </source>
</evidence>
<dbReference type="EC" id="3.4.19.12" evidence="5"/>
<dbReference type="GO" id="GO:0004843">
    <property type="term" value="F:cysteine-type deubiquitinase activity"/>
    <property type="evidence" value="ECO:0007669"/>
    <property type="project" value="UniProtKB-EC"/>
</dbReference>
<dbReference type="Pfam" id="PF01754">
    <property type="entry name" value="zf-A20"/>
    <property type="match status" value="2"/>
</dbReference>
<dbReference type="AlphaFoldDB" id="A0ABD3W1X5"/>
<evidence type="ECO:0000256" key="12">
    <source>
        <dbReference type="ARBA" id="ARBA00022801"/>
    </source>
</evidence>
<comment type="similarity">
    <text evidence="4">Belongs to the peptidase C64 family.</text>
</comment>
<feature type="region of interest" description="Disordered" evidence="16">
    <location>
        <begin position="600"/>
        <end position="624"/>
    </location>
</feature>
<feature type="domain" description="A20-type" evidence="18">
    <location>
        <begin position="696"/>
        <end position="731"/>
    </location>
</feature>
<evidence type="ECO:0000259" key="18">
    <source>
        <dbReference type="PROSITE" id="PS51036"/>
    </source>
</evidence>
<proteinExistence type="inferred from homology"/>